<reference evidence="13" key="1">
    <citation type="submission" date="2016-10" db="EMBL/GenBank/DDBJ databases">
        <authorList>
            <person name="Varghese N."/>
            <person name="Submissions S."/>
        </authorList>
    </citation>
    <scope>NUCLEOTIDE SEQUENCE [LARGE SCALE GENOMIC DNA]</scope>
    <source>
        <strain evidence="13">CGMCC 1.10683</strain>
    </source>
</reference>
<dbReference type="AlphaFoldDB" id="A0A1I6QJB6"/>
<evidence type="ECO:0000256" key="6">
    <source>
        <dbReference type="ARBA" id="ARBA00023288"/>
    </source>
</evidence>
<evidence type="ECO:0000256" key="7">
    <source>
        <dbReference type="ARBA" id="ARBA00023306"/>
    </source>
</evidence>
<dbReference type="STRING" id="871741.SAMN05192570_1880"/>
<comment type="function">
    <text evidence="8">Part of the Tol-Pal system, which plays a role in outer membrane invagination during cell division and is important for maintaining outer membrane integrity.</text>
</comment>
<evidence type="ECO:0000256" key="5">
    <source>
        <dbReference type="ARBA" id="ARBA00023237"/>
    </source>
</evidence>
<dbReference type="GO" id="GO:0009279">
    <property type="term" value="C:cell outer membrane"/>
    <property type="evidence" value="ECO:0007669"/>
    <property type="project" value="UniProtKB-SubCell"/>
</dbReference>
<feature type="signal peptide" evidence="10">
    <location>
        <begin position="1"/>
        <end position="21"/>
    </location>
</feature>
<keyword evidence="3 8" id="KW-0472">Membrane</keyword>
<evidence type="ECO:0000256" key="1">
    <source>
        <dbReference type="ARBA" id="ARBA00022618"/>
    </source>
</evidence>
<dbReference type="PROSITE" id="PS01068">
    <property type="entry name" value="OMPA_1"/>
    <property type="match status" value="1"/>
</dbReference>
<dbReference type="SUPFAM" id="SSF103088">
    <property type="entry name" value="OmpA-like"/>
    <property type="match status" value="1"/>
</dbReference>
<dbReference type="Gene3D" id="3.30.1330.60">
    <property type="entry name" value="OmpA-like domain"/>
    <property type="match status" value="1"/>
</dbReference>
<dbReference type="PROSITE" id="PS51257">
    <property type="entry name" value="PROKAR_LIPOPROTEIN"/>
    <property type="match status" value="1"/>
</dbReference>
<protein>
    <recommendedName>
        <fullName evidence="8">Peptidoglycan-associated lipoprotein</fullName>
        <shortName evidence="8">PAL</shortName>
    </recommendedName>
</protein>
<dbReference type="NCBIfam" id="TIGR02802">
    <property type="entry name" value="Pal_lipo"/>
    <property type="match status" value="1"/>
</dbReference>
<evidence type="ECO:0000259" key="11">
    <source>
        <dbReference type="PROSITE" id="PS51123"/>
    </source>
</evidence>
<dbReference type="PANTHER" id="PTHR30329">
    <property type="entry name" value="STATOR ELEMENT OF FLAGELLAR MOTOR COMPLEX"/>
    <property type="match status" value="1"/>
</dbReference>
<dbReference type="Proteomes" id="UP000198788">
    <property type="component" value="Unassembled WGS sequence"/>
</dbReference>
<comment type="similarity">
    <text evidence="8">Belongs to the Pal lipoprotein family.</text>
</comment>
<comment type="subunit">
    <text evidence="8">The Tol-Pal system is composed of five core proteins: the inner membrane proteins TolA, TolQ and TolR, the periplasmic protein TolB and the outer membrane protein Pal. They form a network linking the inner and outer membranes and the peptidoglycan layer.</text>
</comment>
<accession>A0A1I6QJB6</accession>
<dbReference type="GO" id="GO:0051301">
    <property type="term" value="P:cell division"/>
    <property type="evidence" value="ECO:0007669"/>
    <property type="project" value="UniProtKB-UniRule"/>
</dbReference>
<name>A0A1I6QJB6_9CAUL</name>
<dbReference type="Pfam" id="PF00691">
    <property type="entry name" value="OmpA"/>
    <property type="match status" value="1"/>
</dbReference>
<dbReference type="InterPro" id="IPR006665">
    <property type="entry name" value="OmpA-like"/>
</dbReference>
<feature type="domain" description="OmpA-like" evidence="11">
    <location>
        <begin position="67"/>
        <end position="184"/>
    </location>
</feature>
<dbReference type="InterPro" id="IPR006690">
    <property type="entry name" value="OMPA-like_CS"/>
</dbReference>
<dbReference type="CDD" id="cd07185">
    <property type="entry name" value="OmpA_C-like"/>
    <property type="match status" value="1"/>
</dbReference>
<evidence type="ECO:0000256" key="9">
    <source>
        <dbReference type="SAM" id="MobiDB-lite"/>
    </source>
</evidence>
<evidence type="ECO:0000256" key="2">
    <source>
        <dbReference type="ARBA" id="ARBA00022729"/>
    </source>
</evidence>
<comment type="subcellular location">
    <subcellularLocation>
        <location evidence="8">Cell outer membrane</location>
        <topology evidence="8">Lipid-anchor</topology>
    </subcellularLocation>
</comment>
<keyword evidence="2 8" id="KW-0732">Signal</keyword>
<evidence type="ECO:0000256" key="3">
    <source>
        <dbReference type="ARBA" id="ARBA00023136"/>
    </source>
</evidence>
<dbReference type="PRINTS" id="PR01021">
    <property type="entry name" value="OMPADOMAIN"/>
</dbReference>
<keyword evidence="1 8" id="KW-0132">Cell division</keyword>
<evidence type="ECO:0000256" key="4">
    <source>
        <dbReference type="ARBA" id="ARBA00023139"/>
    </source>
</evidence>
<keyword evidence="7 8" id="KW-0131">Cell cycle</keyword>
<dbReference type="EMBL" id="FOZV01000003">
    <property type="protein sequence ID" value="SFS52514.1"/>
    <property type="molecule type" value="Genomic_DNA"/>
</dbReference>
<dbReference type="InterPro" id="IPR036737">
    <property type="entry name" value="OmpA-like_sf"/>
</dbReference>
<evidence type="ECO:0000313" key="12">
    <source>
        <dbReference type="EMBL" id="SFS52514.1"/>
    </source>
</evidence>
<dbReference type="InterPro" id="IPR006664">
    <property type="entry name" value="OMP_bac"/>
</dbReference>
<keyword evidence="5 8" id="KW-0998">Cell outer membrane</keyword>
<dbReference type="PROSITE" id="PS51123">
    <property type="entry name" value="OMPA_2"/>
    <property type="match status" value="1"/>
</dbReference>
<feature type="region of interest" description="Disordered" evidence="9">
    <location>
        <begin position="25"/>
        <end position="51"/>
    </location>
</feature>
<gene>
    <name evidence="8" type="primary">pal</name>
    <name evidence="12" type="ORF">SAMN05192570_1880</name>
</gene>
<dbReference type="InterPro" id="IPR050330">
    <property type="entry name" value="Bact_OuterMem_StrucFunc"/>
</dbReference>
<sequence length="186" mass="19671">MMKPSNLLRLAAIGAAAAAFAACTPRPAADSPSGNDIPAADANPQYPGAGAGNVDGGALGAAAPGSEQDFVVNVGDRVYFDLDSYQVRPEAYPRLDAQVAWLQRYPNVTVRIEGNADERGTREYNLALGARRAESVRTYLVERGVNAARIDTISYGKERPIAAGSNEEAWARNRNAHTAIVSGAVR</sequence>
<evidence type="ECO:0000313" key="13">
    <source>
        <dbReference type="Proteomes" id="UP000198788"/>
    </source>
</evidence>
<organism evidence="12 13">
    <name type="scientific">Brevundimonas viscosa</name>
    <dbReference type="NCBI Taxonomy" id="871741"/>
    <lineage>
        <taxon>Bacteria</taxon>
        <taxon>Pseudomonadati</taxon>
        <taxon>Pseudomonadota</taxon>
        <taxon>Alphaproteobacteria</taxon>
        <taxon>Caulobacterales</taxon>
        <taxon>Caulobacteraceae</taxon>
        <taxon>Brevundimonas</taxon>
    </lineage>
</organism>
<keyword evidence="4 8" id="KW-0564">Palmitate</keyword>
<evidence type="ECO:0000256" key="10">
    <source>
        <dbReference type="SAM" id="SignalP"/>
    </source>
</evidence>
<dbReference type="InterPro" id="IPR039001">
    <property type="entry name" value="Pal"/>
</dbReference>
<dbReference type="PANTHER" id="PTHR30329:SF21">
    <property type="entry name" value="LIPOPROTEIN YIAD-RELATED"/>
    <property type="match status" value="1"/>
</dbReference>
<keyword evidence="6 8" id="KW-0449">Lipoprotein</keyword>
<feature type="chain" id="PRO_5011561811" description="Peptidoglycan-associated lipoprotein" evidence="10">
    <location>
        <begin position="22"/>
        <end position="186"/>
    </location>
</feature>
<keyword evidence="13" id="KW-1185">Reference proteome</keyword>
<dbReference type="InterPro" id="IPR014169">
    <property type="entry name" value="Pal_lipo_C"/>
</dbReference>
<proteinExistence type="inferred from homology"/>
<evidence type="ECO:0000256" key="8">
    <source>
        <dbReference type="HAMAP-Rule" id="MF_02204"/>
    </source>
</evidence>
<dbReference type="HAMAP" id="MF_02204">
    <property type="entry name" value="Pal"/>
    <property type="match status" value="1"/>
</dbReference>